<organism evidence="2 3">
    <name type="scientific">Sphaerisporangium album</name>
    <dbReference type="NCBI Taxonomy" id="509200"/>
    <lineage>
        <taxon>Bacteria</taxon>
        <taxon>Bacillati</taxon>
        <taxon>Actinomycetota</taxon>
        <taxon>Actinomycetes</taxon>
        <taxon>Streptosporangiales</taxon>
        <taxon>Streptosporangiaceae</taxon>
        <taxon>Sphaerisporangium</taxon>
    </lineage>
</organism>
<comment type="caution">
    <text evidence="2">The sequence shown here is derived from an EMBL/GenBank/DDBJ whole genome shotgun (WGS) entry which is preliminary data.</text>
</comment>
<keyword evidence="3" id="KW-1185">Reference proteome</keyword>
<name>A0A367FLC2_9ACTN</name>
<accession>A0A367FLC2</accession>
<evidence type="ECO:0000259" key="1">
    <source>
        <dbReference type="Pfam" id="PF14534"/>
    </source>
</evidence>
<dbReference type="InterPro" id="IPR032710">
    <property type="entry name" value="NTF2-like_dom_sf"/>
</dbReference>
<dbReference type="RefSeq" id="WP_114028582.1">
    <property type="nucleotide sequence ID" value="NZ_QOIL01000005.1"/>
</dbReference>
<evidence type="ECO:0000313" key="2">
    <source>
        <dbReference type="EMBL" id="RCG31203.1"/>
    </source>
</evidence>
<dbReference type="Proteomes" id="UP000253094">
    <property type="component" value="Unassembled WGS sequence"/>
</dbReference>
<gene>
    <name evidence="2" type="ORF">DQ384_10700</name>
</gene>
<evidence type="ECO:0000313" key="3">
    <source>
        <dbReference type="Proteomes" id="UP000253094"/>
    </source>
</evidence>
<protein>
    <submittedName>
        <fullName evidence="2">SgcJ/EcaC family oxidoreductase</fullName>
    </submittedName>
</protein>
<proteinExistence type="predicted"/>
<dbReference type="AlphaFoldDB" id="A0A367FLC2"/>
<feature type="domain" description="DUF4440" evidence="1">
    <location>
        <begin position="14"/>
        <end position="125"/>
    </location>
</feature>
<dbReference type="InterPro" id="IPR011944">
    <property type="entry name" value="Steroid_delta5-4_isomerase"/>
</dbReference>
<dbReference type="Pfam" id="PF14534">
    <property type="entry name" value="DUF4440"/>
    <property type="match status" value="1"/>
</dbReference>
<dbReference type="CDD" id="cd00531">
    <property type="entry name" value="NTF2_like"/>
    <property type="match status" value="1"/>
</dbReference>
<sequence length="136" mass="14607">MSATSTTVDDTTAVREVPRRMIAAWAKNDGEAFASIFTEDATMILPGDIYVTGRESIRAFMDAAYSGPYKGTRVFGEPLSAKFLGPEAAVLTTKGGVLTGEETEVSPERAIRATWVLAKQDGQWLVTAYQNTPIGA</sequence>
<dbReference type="InterPro" id="IPR027843">
    <property type="entry name" value="DUF4440"/>
</dbReference>
<dbReference type="Gene3D" id="3.10.450.50">
    <property type="match status" value="1"/>
</dbReference>
<dbReference type="EMBL" id="QOIL01000005">
    <property type="protein sequence ID" value="RCG31203.1"/>
    <property type="molecule type" value="Genomic_DNA"/>
</dbReference>
<dbReference type="OrthoDB" id="582586at2"/>
<reference evidence="2 3" key="1">
    <citation type="submission" date="2018-06" db="EMBL/GenBank/DDBJ databases">
        <title>Sphaerisporangium craniellae sp. nov., isolated from a marine sponge in the South China Sea.</title>
        <authorList>
            <person name="Li L."/>
        </authorList>
    </citation>
    <scope>NUCLEOTIDE SEQUENCE [LARGE SCALE GENOMIC DNA]</scope>
    <source>
        <strain evidence="2 3">CCTCC AA 208026</strain>
    </source>
</reference>
<dbReference type="SUPFAM" id="SSF54427">
    <property type="entry name" value="NTF2-like"/>
    <property type="match status" value="1"/>
</dbReference>
<dbReference type="NCBIfam" id="TIGR02246">
    <property type="entry name" value="SgcJ/EcaC family oxidoreductase"/>
    <property type="match status" value="1"/>
</dbReference>